<comment type="similarity">
    <text evidence="9">Belongs to the ABC transporter superfamily. Lipid exporter (TC 3.A.1.106) family.</text>
</comment>
<keyword evidence="4" id="KW-0812">Transmembrane</keyword>
<dbReference type="InterPro" id="IPR027417">
    <property type="entry name" value="P-loop_NTPase"/>
</dbReference>
<evidence type="ECO:0000259" key="10">
    <source>
        <dbReference type="PROSITE" id="PS50893"/>
    </source>
</evidence>
<organism evidence="12 13">
    <name type="scientific">Actinopolymorpha pittospori</name>
    <dbReference type="NCBI Taxonomy" id="648752"/>
    <lineage>
        <taxon>Bacteria</taxon>
        <taxon>Bacillati</taxon>
        <taxon>Actinomycetota</taxon>
        <taxon>Actinomycetes</taxon>
        <taxon>Propionibacteriales</taxon>
        <taxon>Actinopolymorphaceae</taxon>
        <taxon>Actinopolymorpha</taxon>
    </lineage>
</organism>
<dbReference type="InterPro" id="IPR039421">
    <property type="entry name" value="Type_1_exporter"/>
</dbReference>
<sequence length="560" mass="60832">MLILQRGISQVSPLLVAYTIDQAVSALRNNDRGPILAVCLGYLLVAAGSAALQHRYVRLSARVGQDVILDLLGSIFRHSQALSIDFHERYTSGRLTSRATSDVGALRSLLTKGLEDIVSAVLTTVYITGLLLYLDWQLGLAAVAVGGPLYLAVRSFRRRAARVYRARSSVMATVTRKFTETFHNIRAVQTFRLERCNDESFRRINRQHAHVNGDAALEMGRYATSSRLIANADIALLVMWGAYRVASHSLELGVFAAAVLYLRRLYDDPLKLGGVLDAYQSAVASLEKIAALLAQRPSVPEPDAPQQLPAKAPGRRGRQVVFENVAFTYRTGGEVLPRFDLCLAPGKTVAVVGATGAGKSTLAKLLARFHDPSPGRVLLDGVDLRHLATAELRRSVVMVTQDAFIFSGTIADNIAIGRPEADREDIERVAQAIGAHDFISALPDGYDTDVRTRGTLISAGQRQLVALARVLLADPSVVILDEATSSLDIPGEGLVQHAMSTVLEGRTALVIAHRLSTVRIADRVLVMADGRIIEDGTPDELIDRRGRFADLHAAWKDSLT</sequence>
<dbReference type="InterPro" id="IPR003593">
    <property type="entry name" value="AAA+_ATPase"/>
</dbReference>
<dbReference type="GO" id="GO:0005886">
    <property type="term" value="C:plasma membrane"/>
    <property type="evidence" value="ECO:0007669"/>
    <property type="project" value="UniProtKB-SubCell"/>
</dbReference>
<evidence type="ECO:0000256" key="9">
    <source>
        <dbReference type="ARBA" id="ARBA00061644"/>
    </source>
</evidence>
<dbReference type="Gene3D" id="1.20.1560.10">
    <property type="entry name" value="ABC transporter type 1, transmembrane domain"/>
    <property type="match status" value="1"/>
</dbReference>
<keyword evidence="5" id="KW-0547">Nucleotide-binding</keyword>
<evidence type="ECO:0000256" key="8">
    <source>
        <dbReference type="ARBA" id="ARBA00023136"/>
    </source>
</evidence>
<name>A0A927MRL7_9ACTN</name>
<dbReference type="PROSITE" id="PS00211">
    <property type="entry name" value="ABC_TRANSPORTER_1"/>
    <property type="match status" value="1"/>
</dbReference>
<keyword evidence="2" id="KW-0813">Transport</keyword>
<comment type="caution">
    <text evidence="12">The sequence shown here is derived from an EMBL/GenBank/DDBJ whole genome shotgun (WGS) entry which is preliminary data.</text>
</comment>
<dbReference type="InterPro" id="IPR036640">
    <property type="entry name" value="ABC1_TM_sf"/>
</dbReference>
<dbReference type="InterPro" id="IPR011527">
    <property type="entry name" value="ABC1_TM_dom"/>
</dbReference>
<protein>
    <submittedName>
        <fullName evidence="12">ATP-binding cassette subfamily B protein</fullName>
    </submittedName>
</protein>
<dbReference type="PROSITE" id="PS50929">
    <property type="entry name" value="ABC_TM1F"/>
    <property type="match status" value="1"/>
</dbReference>
<dbReference type="Pfam" id="PF00664">
    <property type="entry name" value="ABC_membrane"/>
    <property type="match status" value="1"/>
</dbReference>
<evidence type="ECO:0000256" key="2">
    <source>
        <dbReference type="ARBA" id="ARBA00022448"/>
    </source>
</evidence>
<evidence type="ECO:0000256" key="1">
    <source>
        <dbReference type="ARBA" id="ARBA00004651"/>
    </source>
</evidence>
<keyword evidence="6 12" id="KW-0067">ATP-binding</keyword>
<evidence type="ECO:0000256" key="6">
    <source>
        <dbReference type="ARBA" id="ARBA00022840"/>
    </source>
</evidence>
<dbReference type="PANTHER" id="PTHR43394:SF1">
    <property type="entry name" value="ATP-BINDING CASSETTE SUB-FAMILY B MEMBER 10, MITOCHONDRIAL"/>
    <property type="match status" value="1"/>
</dbReference>
<dbReference type="SMART" id="SM00382">
    <property type="entry name" value="AAA"/>
    <property type="match status" value="1"/>
</dbReference>
<keyword evidence="13" id="KW-1185">Reference proteome</keyword>
<dbReference type="GO" id="GO:0005524">
    <property type="term" value="F:ATP binding"/>
    <property type="evidence" value="ECO:0007669"/>
    <property type="project" value="UniProtKB-KW"/>
</dbReference>
<dbReference type="PANTHER" id="PTHR43394">
    <property type="entry name" value="ATP-DEPENDENT PERMEASE MDL1, MITOCHONDRIAL"/>
    <property type="match status" value="1"/>
</dbReference>
<reference evidence="12" key="1">
    <citation type="submission" date="2020-10" db="EMBL/GenBank/DDBJ databases">
        <title>Sequencing the genomes of 1000 actinobacteria strains.</title>
        <authorList>
            <person name="Klenk H.-P."/>
        </authorList>
    </citation>
    <scope>NUCLEOTIDE SEQUENCE</scope>
    <source>
        <strain evidence="12">DSM 45354</strain>
    </source>
</reference>
<dbReference type="CDD" id="cd18546">
    <property type="entry name" value="ABC_6TM_Rv0194_D2_like"/>
    <property type="match status" value="1"/>
</dbReference>
<dbReference type="GO" id="GO:0016887">
    <property type="term" value="F:ATP hydrolysis activity"/>
    <property type="evidence" value="ECO:0007669"/>
    <property type="project" value="InterPro"/>
</dbReference>
<keyword evidence="7" id="KW-1133">Transmembrane helix</keyword>
<dbReference type="RefSeq" id="WP_202896062.1">
    <property type="nucleotide sequence ID" value="NZ_BAABJL010000148.1"/>
</dbReference>
<dbReference type="GO" id="GO:0015421">
    <property type="term" value="F:ABC-type oligopeptide transporter activity"/>
    <property type="evidence" value="ECO:0007669"/>
    <property type="project" value="TreeGrafter"/>
</dbReference>
<proteinExistence type="inferred from homology"/>
<evidence type="ECO:0000313" key="12">
    <source>
        <dbReference type="EMBL" id="MBE1603613.1"/>
    </source>
</evidence>
<dbReference type="AlphaFoldDB" id="A0A927MRL7"/>
<comment type="subcellular location">
    <subcellularLocation>
        <location evidence="1">Cell membrane</location>
        <topology evidence="1">Multi-pass membrane protein</topology>
    </subcellularLocation>
</comment>
<evidence type="ECO:0000313" key="13">
    <source>
        <dbReference type="Proteomes" id="UP000638648"/>
    </source>
</evidence>
<dbReference type="Pfam" id="PF00005">
    <property type="entry name" value="ABC_tran"/>
    <property type="match status" value="1"/>
</dbReference>
<dbReference type="PROSITE" id="PS50893">
    <property type="entry name" value="ABC_TRANSPORTER_2"/>
    <property type="match status" value="1"/>
</dbReference>
<feature type="domain" description="ABC transmembrane type-1" evidence="11">
    <location>
        <begin position="1"/>
        <end position="267"/>
    </location>
</feature>
<evidence type="ECO:0000256" key="3">
    <source>
        <dbReference type="ARBA" id="ARBA00022475"/>
    </source>
</evidence>
<evidence type="ECO:0000256" key="5">
    <source>
        <dbReference type="ARBA" id="ARBA00022741"/>
    </source>
</evidence>
<dbReference type="FunFam" id="3.40.50.300:FF:000299">
    <property type="entry name" value="ABC transporter ATP-binding protein/permease"/>
    <property type="match status" value="1"/>
</dbReference>
<gene>
    <name evidence="12" type="ORF">HEB94_000461</name>
</gene>
<accession>A0A927MRL7</accession>
<keyword evidence="3" id="KW-1003">Cell membrane</keyword>
<evidence type="ECO:0000259" key="11">
    <source>
        <dbReference type="PROSITE" id="PS50929"/>
    </source>
</evidence>
<feature type="domain" description="ABC transporter" evidence="10">
    <location>
        <begin position="320"/>
        <end position="554"/>
    </location>
</feature>
<evidence type="ECO:0000256" key="4">
    <source>
        <dbReference type="ARBA" id="ARBA00022692"/>
    </source>
</evidence>
<dbReference type="InterPro" id="IPR017871">
    <property type="entry name" value="ABC_transporter-like_CS"/>
</dbReference>
<dbReference type="Gene3D" id="3.40.50.300">
    <property type="entry name" value="P-loop containing nucleotide triphosphate hydrolases"/>
    <property type="match status" value="1"/>
</dbReference>
<evidence type="ECO:0000256" key="7">
    <source>
        <dbReference type="ARBA" id="ARBA00022989"/>
    </source>
</evidence>
<dbReference type="EMBL" id="JADBEM010000001">
    <property type="protein sequence ID" value="MBE1603613.1"/>
    <property type="molecule type" value="Genomic_DNA"/>
</dbReference>
<keyword evidence="8" id="KW-0472">Membrane</keyword>
<dbReference type="SUPFAM" id="SSF90123">
    <property type="entry name" value="ABC transporter transmembrane region"/>
    <property type="match status" value="1"/>
</dbReference>
<dbReference type="SUPFAM" id="SSF52540">
    <property type="entry name" value="P-loop containing nucleoside triphosphate hydrolases"/>
    <property type="match status" value="1"/>
</dbReference>
<dbReference type="Proteomes" id="UP000638648">
    <property type="component" value="Unassembled WGS sequence"/>
</dbReference>
<dbReference type="InterPro" id="IPR003439">
    <property type="entry name" value="ABC_transporter-like_ATP-bd"/>
</dbReference>